<protein>
    <submittedName>
        <fullName evidence="2">GDSL esterase/lipase</fullName>
    </submittedName>
</protein>
<name>A0A1D6LE59_MAIZE</name>
<reference evidence="2" key="1">
    <citation type="submission" date="2015-12" db="EMBL/GenBank/DDBJ databases">
        <title>Update maize B73 reference genome by single molecule sequencing technologies.</title>
        <authorList>
            <consortium name="Maize Genome Sequencing Project"/>
            <person name="Ware D."/>
        </authorList>
    </citation>
    <scope>NUCLEOTIDE SEQUENCE</scope>
    <source>
        <tissue evidence="2">Seedling</tissue>
    </source>
</reference>
<dbReference type="EMBL" id="CM000782">
    <property type="protein sequence ID" value="AQK78254.1"/>
    <property type="molecule type" value="Genomic_DNA"/>
</dbReference>
<feature type="compositionally biased region" description="Low complexity" evidence="1">
    <location>
        <begin position="186"/>
        <end position="197"/>
    </location>
</feature>
<feature type="region of interest" description="Disordered" evidence="1">
    <location>
        <begin position="158"/>
        <end position="208"/>
    </location>
</feature>
<gene>
    <name evidence="2" type="ORF">ZEAMMB73_Zm00001d035056</name>
</gene>
<evidence type="ECO:0000313" key="2">
    <source>
        <dbReference type="EMBL" id="AQK78254.1"/>
    </source>
</evidence>
<sequence>MNSSSATSLASAWGSRHTSSAMLPAPPRPSYTVTFPSILFPAPHRCANRDCRDDSTTAAGAVPPPAAISAFAFALSFRTLSAGKSKKHSRTGGYSGCRTMSSSLRSGRAMGTGQVSRNHLSSTGRGVQSSASRPSPPARLISDQVLNRCQNVVPSPTAWFSDMATKTPSASSVTCADSRGARESSSRAASVPSSPFSGKSDQTSALGT</sequence>
<feature type="compositionally biased region" description="Polar residues" evidence="1">
    <location>
        <begin position="199"/>
        <end position="208"/>
    </location>
</feature>
<feature type="compositionally biased region" description="Polar residues" evidence="1">
    <location>
        <begin position="164"/>
        <end position="175"/>
    </location>
</feature>
<evidence type="ECO:0000256" key="1">
    <source>
        <dbReference type="SAM" id="MobiDB-lite"/>
    </source>
</evidence>
<accession>A0A1D6LE59</accession>
<proteinExistence type="predicted"/>
<feature type="region of interest" description="Disordered" evidence="1">
    <location>
        <begin position="85"/>
        <end position="143"/>
    </location>
</feature>
<dbReference type="AlphaFoldDB" id="A0A1D6LE59"/>
<organism evidence="2">
    <name type="scientific">Zea mays</name>
    <name type="common">Maize</name>
    <dbReference type="NCBI Taxonomy" id="4577"/>
    <lineage>
        <taxon>Eukaryota</taxon>
        <taxon>Viridiplantae</taxon>
        <taxon>Streptophyta</taxon>
        <taxon>Embryophyta</taxon>
        <taxon>Tracheophyta</taxon>
        <taxon>Spermatophyta</taxon>
        <taxon>Magnoliopsida</taxon>
        <taxon>Liliopsida</taxon>
        <taxon>Poales</taxon>
        <taxon>Poaceae</taxon>
        <taxon>PACMAD clade</taxon>
        <taxon>Panicoideae</taxon>
        <taxon>Andropogonodae</taxon>
        <taxon>Andropogoneae</taxon>
        <taxon>Tripsacinae</taxon>
        <taxon>Zea</taxon>
    </lineage>
</organism>
<feature type="compositionally biased region" description="Polar residues" evidence="1">
    <location>
        <begin position="113"/>
        <end position="128"/>
    </location>
</feature>